<evidence type="ECO:0000313" key="2">
    <source>
        <dbReference type="Proteomes" id="UP000485058"/>
    </source>
</evidence>
<name>A0A699Z7S9_HAELA</name>
<comment type="caution">
    <text evidence="1">The sequence shown here is derived from an EMBL/GenBank/DDBJ whole genome shotgun (WGS) entry which is preliminary data.</text>
</comment>
<sequence length="42" mass="4743">MVQAQALADVREDSCKAKDEYRRAANLAANNGKERKDLYTDN</sequence>
<accession>A0A699Z7S9</accession>
<protein>
    <submittedName>
        <fullName evidence="1">Uncharacterized protein</fullName>
    </submittedName>
</protein>
<organism evidence="1 2">
    <name type="scientific">Haematococcus lacustris</name>
    <name type="common">Green alga</name>
    <name type="synonym">Haematococcus pluvialis</name>
    <dbReference type="NCBI Taxonomy" id="44745"/>
    <lineage>
        <taxon>Eukaryota</taxon>
        <taxon>Viridiplantae</taxon>
        <taxon>Chlorophyta</taxon>
        <taxon>core chlorophytes</taxon>
        <taxon>Chlorophyceae</taxon>
        <taxon>CS clade</taxon>
        <taxon>Chlamydomonadales</taxon>
        <taxon>Haematococcaceae</taxon>
        <taxon>Haematococcus</taxon>
    </lineage>
</organism>
<proteinExistence type="predicted"/>
<dbReference type="EMBL" id="BLLF01000821">
    <property type="protein sequence ID" value="GFH15218.1"/>
    <property type="molecule type" value="Genomic_DNA"/>
</dbReference>
<evidence type="ECO:0000313" key="1">
    <source>
        <dbReference type="EMBL" id="GFH15218.1"/>
    </source>
</evidence>
<gene>
    <name evidence="1" type="ORF">HaLaN_11409</name>
</gene>
<feature type="non-terminal residue" evidence="1">
    <location>
        <position position="42"/>
    </location>
</feature>
<reference evidence="1 2" key="1">
    <citation type="submission" date="2020-02" db="EMBL/GenBank/DDBJ databases">
        <title>Draft genome sequence of Haematococcus lacustris strain NIES-144.</title>
        <authorList>
            <person name="Morimoto D."/>
            <person name="Nakagawa S."/>
            <person name="Yoshida T."/>
            <person name="Sawayama S."/>
        </authorList>
    </citation>
    <scope>NUCLEOTIDE SEQUENCE [LARGE SCALE GENOMIC DNA]</scope>
    <source>
        <strain evidence="1 2">NIES-144</strain>
    </source>
</reference>
<dbReference type="Proteomes" id="UP000485058">
    <property type="component" value="Unassembled WGS sequence"/>
</dbReference>
<dbReference type="AlphaFoldDB" id="A0A699Z7S9"/>
<keyword evidence="2" id="KW-1185">Reference proteome</keyword>